<feature type="domain" description="PD-(D/E)XK endonuclease-like" evidence="1">
    <location>
        <begin position="16"/>
        <end position="104"/>
    </location>
</feature>
<reference evidence="2 3" key="1">
    <citation type="journal article" date="2013" name="Genome Announc.">
        <title>Genome Sequences of Three hpAfrica2 Strains of Helicobacter pylori.</title>
        <authorList>
            <person name="Duncan S.S."/>
            <person name="Bertoli M.T."/>
            <person name="Kersulyte D."/>
            <person name="Valk P.L."/>
            <person name="Tamma S."/>
            <person name="Segal I."/>
            <person name="McClain M.S."/>
            <person name="Cover T.L."/>
            <person name="Berg D.E."/>
        </authorList>
    </citation>
    <scope>NUCLEOTIDE SEQUENCE [LARGE SCALE GENOMIC DNA]</scope>
    <source>
        <strain evidence="2 3">SouthAfrica50</strain>
    </source>
</reference>
<evidence type="ECO:0000259" key="1">
    <source>
        <dbReference type="Pfam" id="PF12705"/>
    </source>
</evidence>
<organism evidence="2 3">
    <name type="scientific">Helicobacter pylori SouthAfrica50</name>
    <dbReference type="NCBI Taxonomy" id="1352357"/>
    <lineage>
        <taxon>Bacteria</taxon>
        <taxon>Pseudomonadati</taxon>
        <taxon>Campylobacterota</taxon>
        <taxon>Epsilonproteobacteria</taxon>
        <taxon>Campylobacterales</taxon>
        <taxon>Helicobacteraceae</taxon>
        <taxon>Helicobacter</taxon>
    </lineage>
</organism>
<evidence type="ECO:0000313" key="2">
    <source>
        <dbReference type="EMBL" id="EQD89180.1"/>
    </source>
</evidence>
<dbReference type="PATRIC" id="fig|1352357.3.peg.1471"/>
<proteinExistence type="predicted"/>
<protein>
    <submittedName>
        <fullName evidence="2">PD-(D/E)XK nuclease superfamily protein</fullName>
    </submittedName>
</protein>
<sequence length="107" mass="12381">MQLDNMSKKQRGNLSPTEIAQISTDYQMAIYAYALKNLGYKEPIKAFFYDLRKGELVGEGELNLQAKINHLAHSLIPKLKQEIDFKKTSEIKNCEYCSFKDMCNRNL</sequence>
<dbReference type="EMBL" id="AVNI01000002">
    <property type="protein sequence ID" value="EQD89180.1"/>
    <property type="molecule type" value="Genomic_DNA"/>
</dbReference>
<dbReference type="InterPro" id="IPR038726">
    <property type="entry name" value="PDDEXK_AddAB-type"/>
</dbReference>
<dbReference type="Gene3D" id="3.90.320.10">
    <property type="match status" value="1"/>
</dbReference>
<gene>
    <name evidence="2" type="ORF">HPSA50_1503</name>
</gene>
<name>T2SA76_HELPX</name>
<dbReference type="Pfam" id="PF12705">
    <property type="entry name" value="PDDEXK_1"/>
    <property type="match status" value="1"/>
</dbReference>
<accession>T2SA76</accession>
<dbReference type="AlphaFoldDB" id="T2SA76"/>
<evidence type="ECO:0000313" key="3">
    <source>
        <dbReference type="Proteomes" id="UP000015816"/>
    </source>
</evidence>
<dbReference type="Proteomes" id="UP000015816">
    <property type="component" value="Unassembled WGS sequence"/>
</dbReference>
<dbReference type="InterPro" id="IPR011604">
    <property type="entry name" value="PDDEXK-like_dom_sf"/>
</dbReference>
<comment type="caution">
    <text evidence="2">The sequence shown here is derived from an EMBL/GenBank/DDBJ whole genome shotgun (WGS) entry which is preliminary data.</text>
</comment>